<gene>
    <name evidence="2" type="ORF">GCM10009798_42530</name>
</gene>
<dbReference type="InterPro" id="IPR000182">
    <property type="entry name" value="GNAT_dom"/>
</dbReference>
<feature type="domain" description="N-acetyltransferase" evidence="1">
    <location>
        <begin position="90"/>
        <end position="241"/>
    </location>
</feature>
<dbReference type="EMBL" id="BAAAPB010000008">
    <property type="protein sequence ID" value="GAA1976813.1"/>
    <property type="molecule type" value="Genomic_DNA"/>
</dbReference>
<evidence type="ECO:0000313" key="2">
    <source>
        <dbReference type="EMBL" id="GAA1976813.1"/>
    </source>
</evidence>
<dbReference type="Pfam" id="PF00583">
    <property type="entry name" value="Acetyltransf_1"/>
    <property type="match status" value="1"/>
</dbReference>
<evidence type="ECO:0000313" key="3">
    <source>
        <dbReference type="Proteomes" id="UP001500571"/>
    </source>
</evidence>
<dbReference type="SUPFAM" id="SSF55729">
    <property type="entry name" value="Acyl-CoA N-acyltransferases (Nat)"/>
    <property type="match status" value="1"/>
</dbReference>
<dbReference type="RefSeq" id="WP_344048434.1">
    <property type="nucleotide sequence ID" value="NZ_BAAAPB010000008.1"/>
</dbReference>
<dbReference type="InterPro" id="IPR016181">
    <property type="entry name" value="Acyl_CoA_acyltransferase"/>
</dbReference>
<dbReference type="PROSITE" id="PS51186">
    <property type="entry name" value="GNAT"/>
    <property type="match status" value="1"/>
</dbReference>
<dbReference type="Gene3D" id="3.40.630.30">
    <property type="match status" value="1"/>
</dbReference>
<sequence length="241" mass="25094">MNPSVDGAGMRVEAWPSASGTLHFPSFVGASTGQRVDAIMSGIAPGAAVVVDDAGLRDGLLSSGASQVRHLHAMRHSLRDIPTPRPVPGVTFRPWQSGDAEHLAAALMAAYGPEHPDPAGPDLSAAATSLRHTAEDPDNPMIGTATQVAVVDGAPVGAALVLRSDHVSGWHGPWLMNTFRAPDPALPGVGAAMLSRALEALRAGGETSLGLAVTVTNPARRVYERLGFDYHFEGWVLVLPE</sequence>
<evidence type="ECO:0000259" key="1">
    <source>
        <dbReference type="PROSITE" id="PS51186"/>
    </source>
</evidence>
<organism evidence="2 3">
    <name type="scientific">Nocardioides panacihumi</name>
    <dbReference type="NCBI Taxonomy" id="400774"/>
    <lineage>
        <taxon>Bacteria</taxon>
        <taxon>Bacillati</taxon>
        <taxon>Actinomycetota</taxon>
        <taxon>Actinomycetes</taxon>
        <taxon>Propionibacteriales</taxon>
        <taxon>Nocardioidaceae</taxon>
        <taxon>Nocardioides</taxon>
    </lineage>
</organism>
<protein>
    <recommendedName>
        <fullName evidence="1">N-acetyltransferase domain-containing protein</fullName>
    </recommendedName>
</protein>
<proteinExistence type="predicted"/>
<accession>A0ABN2RY67</accession>
<reference evidence="2 3" key="1">
    <citation type="journal article" date="2019" name="Int. J. Syst. Evol. Microbiol.">
        <title>The Global Catalogue of Microorganisms (GCM) 10K type strain sequencing project: providing services to taxonomists for standard genome sequencing and annotation.</title>
        <authorList>
            <consortium name="The Broad Institute Genomics Platform"/>
            <consortium name="The Broad Institute Genome Sequencing Center for Infectious Disease"/>
            <person name="Wu L."/>
            <person name="Ma J."/>
        </authorList>
    </citation>
    <scope>NUCLEOTIDE SEQUENCE [LARGE SCALE GENOMIC DNA]</scope>
    <source>
        <strain evidence="2 3">JCM 15309</strain>
    </source>
</reference>
<keyword evidence="3" id="KW-1185">Reference proteome</keyword>
<dbReference type="Proteomes" id="UP001500571">
    <property type="component" value="Unassembled WGS sequence"/>
</dbReference>
<comment type="caution">
    <text evidence="2">The sequence shown here is derived from an EMBL/GenBank/DDBJ whole genome shotgun (WGS) entry which is preliminary data.</text>
</comment>
<name>A0ABN2RY67_9ACTN</name>